<sequence length="294" mass="32585">MATQSAAPTEAPAGKRGAGAGWRALTLHALLIGGAVIMLYPLLWMFASSLKPADQIFSDLSLIPREIVLSNYVDGWFGAGTPFSGFFLNSFVVCAGAVVGNVFACSMAAYAFARLDFRFKGFWFAMMLLTIMLPQHVTLIPQYTLFLNLDWVNTFLPLIVPKFLATDAFFIFLMVQFIRGIPRELDDAAKVDGCGPFSVYWRIIVPLLLPALVTTAIFTFLWTYDDFFSQLIYLSDTALYTVPLGLRLFLDSTGDSQWGPMFAMSVLSLAPTFLFFLFFQRLIVEGISTTGLKG</sequence>
<evidence type="ECO:0000313" key="9">
    <source>
        <dbReference type="EMBL" id="QIN81554.1"/>
    </source>
</evidence>
<evidence type="ECO:0000256" key="1">
    <source>
        <dbReference type="ARBA" id="ARBA00004651"/>
    </source>
</evidence>
<evidence type="ECO:0000256" key="3">
    <source>
        <dbReference type="ARBA" id="ARBA00022475"/>
    </source>
</evidence>
<evidence type="ECO:0000256" key="2">
    <source>
        <dbReference type="ARBA" id="ARBA00022448"/>
    </source>
</evidence>
<keyword evidence="6 7" id="KW-0472">Membrane</keyword>
<dbReference type="PROSITE" id="PS50928">
    <property type="entry name" value="ABC_TM1"/>
    <property type="match status" value="1"/>
</dbReference>
<keyword evidence="5 7" id="KW-1133">Transmembrane helix</keyword>
<feature type="transmembrane region" description="Helical" evidence="7">
    <location>
        <begin position="25"/>
        <end position="47"/>
    </location>
</feature>
<evidence type="ECO:0000256" key="7">
    <source>
        <dbReference type="RuleBase" id="RU363032"/>
    </source>
</evidence>
<dbReference type="InterPro" id="IPR035906">
    <property type="entry name" value="MetI-like_sf"/>
</dbReference>
<reference evidence="9 10" key="1">
    <citation type="submission" date="2019-10" db="EMBL/GenBank/DDBJ databases">
        <title>Rubrobacter sp nov SCSIO 52090 isolated from a deep-sea sediment in the South China Sea.</title>
        <authorList>
            <person name="Chen R.W."/>
        </authorList>
    </citation>
    <scope>NUCLEOTIDE SEQUENCE [LARGE SCALE GENOMIC DNA]</scope>
    <source>
        <strain evidence="9 10">SCSIO 52909</strain>
    </source>
</reference>
<feature type="transmembrane region" description="Helical" evidence="7">
    <location>
        <begin position="122"/>
        <end position="143"/>
    </location>
</feature>
<gene>
    <name evidence="9" type="ORF">GBA63_02120</name>
</gene>
<protein>
    <submittedName>
        <fullName evidence="9">ABC transporter permease subunit</fullName>
    </submittedName>
</protein>
<evidence type="ECO:0000313" key="10">
    <source>
        <dbReference type="Proteomes" id="UP000501452"/>
    </source>
</evidence>
<keyword evidence="10" id="KW-1185">Reference proteome</keyword>
<accession>A0A6G8Q4Y1</accession>
<evidence type="ECO:0000256" key="4">
    <source>
        <dbReference type="ARBA" id="ARBA00022692"/>
    </source>
</evidence>
<keyword evidence="2 7" id="KW-0813">Transport</keyword>
<dbReference type="Gene3D" id="1.10.3720.10">
    <property type="entry name" value="MetI-like"/>
    <property type="match status" value="1"/>
</dbReference>
<organism evidence="9 10">
    <name type="scientific">Rubrobacter tropicus</name>
    <dbReference type="NCBI Taxonomy" id="2653851"/>
    <lineage>
        <taxon>Bacteria</taxon>
        <taxon>Bacillati</taxon>
        <taxon>Actinomycetota</taxon>
        <taxon>Rubrobacteria</taxon>
        <taxon>Rubrobacterales</taxon>
        <taxon>Rubrobacteraceae</taxon>
        <taxon>Rubrobacter</taxon>
    </lineage>
</organism>
<dbReference type="GO" id="GO:0055085">
    <property type="term" value="P:transmembrane transport"/>
    <property type="evidence" value="ECO:0007669"/>
    <property type="project" value="InterPro"/>
</dbReference>
<feature type="transmembrane region" description="Helical" evidence="7">
    <location>
        <begin position="86"/>
        <end position="110"/>
    </location>
</feature>
<feature type="transmembrane region" description="Helical" evidence="7">
    <location>
        <begin position="155"/>
        <end position="178"/>
    </location>
</feature>
<keyword evidence="4 7" id="KW-0812">Transmembrane</keyword>
<comment type="similarity">
    <text evidence="7">Belongs to the binding-protein-dependent transport system permease family.</text>
</comment>
<proteinExistence type="inferred from homology"/>
<evidence type="ECO:0000256" key="6">
    <source>
        <dbReference type="ARBA" id="ARBA00023136"/>
    </source>
</evidence>
<name>A0A6G8Q4Y1_9ACTN</name>
<dbReference type="KEGG" id="rub:GBA63_02120"/>
<comment type="subcellular location">
    <subcellularLocation>
        <location evidence="1 7">Cell membrane</location>
        <topology evidence="1 7">Multi-pass membrane protein</topology>
    </subcellularLocation>
</comment>
<feature type="transmembrane region" description="Helical" evidence="7">
    <location>
        <begin position="262"/>
        <end position="283"/>
    </location>
</feature>
<feature type="domain" description="ABC transmembrane type-1" evidence="8">
    <location>
        <begin position="87"/>
        <end position="279"/>
    </location>
</feature>
<dbReference type="Pfam" id="PF00528">
    <property type="entry name" value="BPD_transp_1"/>
    <property type="match status" value="1"/>
</dbReference>
<dbReference type="AlphaFoldDB" id="A0A6G8Q4Y1"/>
<dbReference type="EMBL" id="CP045119">
    <property type="protein sequence ID" value="QIN81554.1"/>
    <property type="molecule type" value="Genomic_DNA"/>
</dbReference>
<dbReference type="InterPro" id="IPR000515">
    <property type="entry name" value="MetI-like"/>
</dbReference>
<dbReference type="Proteomes" id="UP000501452">
    <property type="component" value="Chromosome"/>
</dbReference>
<evidence type="ECO:0000259" key="8">
    <source>
        <dbReference type="PROSITE" id="PS50928"/>
    </source>
</evidence>
<dbReference type="CDD" id="cd06261">
    <property type="entry name" value="TM_PBP2"/>
    <property type="match status" value="1"/>
</dbReference>
<keyword evidence="3" id="KW-1003">Cell membrane</keyword>
<dbReference type="SUPFAM" id="SSF161098">
    <property type="entry name" value="MetI-like"/>
    <property type="match status" value="1"/>
</dbReference>
<dbReference type="RefSeq" id="WP_166173043.1">
    <property type="nucleotide sequence ID" value="NZ_CP045119.1"/>
</dbReference>
<feature type="transmembrane region" description="Helical" evidence="7">
    <location>
        <begin position="199"/>
        <end position="224"/>
    </location>
</feature>
<dbReference type="PANTHER" id="PTHR43744">
    <property type="entry name" value="ABC TRANSPORTER PERMEASE PROTEIN MG189-RELATED-RELATED"/>
    <property type="match status" value="1"/>
</dbReference>
<dbReference type="GO" id="GO:0005886">
    <property type="term" value="C:plasma membrane"/>
    <property type="evidence" value="ECO:0007669"/>
    <property type="project" value="UniProtKB-SubCell"/>
</dbReference>
<dbReference type="PANTHER" id="PTHR43744:SF6">
    <property type="entry name" value="ABC TRANSPORTER PERMEASE PROTEIN YESQ-RELATED"/>
    <property type="match status" value="1"/>
</dbReference>
<evidence type="ECO:0000256" key="5">
    <source>
        <dbReference type="ARBA" id="ARBA00022989"/>
    </source>
</evidence>